<organism evidence="2 3">
    <name type="scientific">Tetrapyrgos nigripes</name>
    <dbReference type="NCBI Taxonomy" id="182062"/>
    <lineage>
        <taxon>Eukaryota</taxon>
        <taxon>Fungi</taxon>
        <taxon>Dikarya</taxon>
        <taxon>Basidiomycota</taxon>
        <taxon>Agaricomycotina</taxon>
        <taxon>Agaricomycetes</taxon>
        <taxon>Agaricomycetidae</taxon>
        <taxon>Agaricales</taxon>
        <taxon>Marasmiineae</taxon>
        <taxon>Marasmiaceae</taxon>
        <taxon>Tetrapyrgos</taxon>
    </lineage>
</organism>
<name>A0A8H5C7J9_9AGAR</name>
<protein>
    <submittedName>
        <fullName evidence="2">Uncharacterized protein</fullName>
    </submittedName>
</protein>
<dbReference type="InterPro" id="IPR036910">
    <property type="entry name" value="HMG_box_dom_sf"/>
</dbReference>
<feature type="compositionally biased region" description="Basic and acidic residues" evidence="1">
    <location>
        <begin position="556"/>
        <end position="578"/>
    </location>
</feature>
<feature type="compositionally biased region" description="Pro residues" evidence="1">
    <location>
        <begin position="451"/>
        <end position="489"/>
    </location>
</feature>
<gene>
    <name evidence="2" type="ORF">D9758_018183</name>
</gene>
<feature type="compositionally biased region" description="Polar residues" evidence="1">
    <location>
        <begin position="424"/>
        <end position="436"/>
    </location>
</feature>
<dbReference type="AlphaFoldDB" id="A0A8H5C7J9"/>
<proteinExistence type="predicted"/>
<dbReference type="Proteomes" id="UP000559256">
    <property type="component" value="Unassembled WGS sequence"/>
</dbReference>
<evidence type="ECO:0000313" key="2">
    <source>
        <dbReference type="EMBL" id="KAF5335452.1"/>
    </source>
</evidence>
<feature type="compositionally biased region" description="Basic and acidic residues" evidence="1">
    <location>
        <begin position="613"/>
        <end position="629"/>
    </location>
</feature>
<reference evidence="2 3" key="1">
    <citation type="journal article" date="2020" name="ISME J.">
        <title>Uncovering the hidden diversity of litter-decomposition mechanisms in mushroom-forming fungi.</title>
        <authorList>
            <person name="Floudas D."/>
            <person name="Bentzer J."/>
            <person name="Ahren D."/>
            <person name="Johansson T."/>
            <person name="Persson P."/>
            <person name="Tunlid A."/>
        </authorList>
    </citation>
    <scope>NUCLEOTIDE SEQUENCE [LARGE SCALE GENOMIC DNA]</scope>
    <source>
        <strain evidence="2 3">CBS 291.85</strain>
    </source>
</reference>
<dbReference type="SUPFAM" id="SSF47095">
    <property type="entry name" value="HMG-box"/>
    <property type="match status" value="1"/>
</dbReference>
<dbReference type="OrthoDB" id="3033067at2759"/>
<comment type="caution">
    <text evidence="2">The sequence shown here is derived from an EMBL/GenBank/DDBJ whole genome shotgun (WGS) entry which is preliminary data.</text>
</comment>
<dbReference type="EMBL" id="JAACJM010000241">
    <property type="protein sequence ID" value="KAF5335452.1"/>
    <property type="molecule type" value="Genomic_DNA"/>
</dbReference>
<evidence type="ECO:0000313" key="3">
    <source>
        <dbReference type="Proteomes" id="UP000559256"/>
    </source>
</evidence>
<sequence length="812" mass="89549">MAVHCTVFLHVRETITFKQAINQNKKAEKKINFVFGSISISLFDMVNPGSFKGKCLAFLESQKEVFIAAVKDRSGKEKKTEIIRNFFRRFPASQPESWEPTDEELAAVRDDVAMEEDPTVNVDTMSEEERVVHFAREAEIMASTAATKASISRWLDYRYKKHQNPSTGANSKNSHESAVGKLMLTLVGDISKPRRQPAMQLWASKNKSVFRSEYDVKLKVWKESPNYDKANKSKTVNLHSEVVSAHWERLSKEEKAQWADRAKEEHKKELDKWWKELGDYSTDPKDRQECINKIIHFFQPLLNEVCATTGLKGTLLLGGPEPADNGRLNVISIHSGADETNFGTLMCLPYKEKVLPVFGEFLRQSYTKAECRARALPKDDDNQVSTASSSNEGLDVFTIEYDRPTPQSAAEASPKTTPPLAAQLSATEPASATSVGSGVPRVNPEADKQPSSPPSPPSPAPSPAPASPSPPAPSPTPASRPVSPVPSPVPGSRCASPAPHPTAPIPLHLPVSPHASPVPSPSNSPSISPSSTTQDSEMIELSSESDTDAGTCRKCLRGEDDTAEGRQTRQKVQKEKSSTADASKLPNGRQLRQKAQQGKFKGSSSIKPGAKSDQSHRGKQKNDVVEKMRSGSLTTPTLPTPCPTYLKGPFTMFSLVDDNDFRAMLCKYIVFEHSQRYTDGKLSAMGRPIAVGNWVSRARNPGYRPPATSLLKDQATFENWYDTLQPEGRELTLEGLRSQEGSFDWTQLCHSGQNGVMSVVAALFFWHSNIVTASRDVQKKLGYCDQVAIKSSERIWRNNVQDFTFALSEMAG</sequence>
<evidence type="ECO:0000256" key="1">
    <source>
        <dbReference type="SAM" id="MobiDB-lite"/>
    </source>
</evidence>
<keyword evidence="3" id="KW-1185">Reference proteome</keyword>
<feature type="region of interest" description="Disordered" evidence="1">
    <location>
        <begin position="424"/>
        <end position="638"/>
    </location>
</feature>
<dbReference type="PRINTS" id="PR01217">
    <property type="entry name" value="PRICHEXTENSN"/>
</dbReference>
<accession>A0A8H5C7J9</accession>